<dbReference type="OrthoDB" id="413885at2759"/>
<dbReference type="InterPro" id="IPR007867">
    <property type="entry name" value="GMC_OxRtase_C"/>
</dbReference>
<dbReference type="RefSeq" id="XP_008870096.1">
    <property type="nucleotide sequence ID" value="XM_008871874.1"/>
</dbReference>
<keyword evidence="2 3" id="KW-0274">FAD</keyword>
<dbReference type="InterPro" id="IPR036188">
    <property type="entry name" value="FAD/NAD-bd_sf"/>
</dbReference>
<proteinExistence type="inferred from homology"/>
<dbReference type="VEuPathDB" id="FungiDB:H310_06715"/>
<dbReference type="Gene3D" id="3.50.50.60">
    <property type="entry name" value="FAD/NAD(P)-binding domain"/>
    <property type="match status" value="1"/>
</dbReference>
<evidence type="ECO:0000259" key="5">
    <source>
        <dbReference type="PROSITE" id="PS00623"/>
    </source>
</evidence>
<accession>A0A024U660</accession>
<keyword evidence="4" id="KW-1133">Transmembrane helix</keyword>
<dbReference type="PANTHER" id="PTHR47190">
    <property type="entry name" value="DEHYDROGENASE, PUTATIVE-RELATED"/>
    <property type="match status" value="1"/>
</dbReference>
<dbReference type="EMBL" id="KI913963">
    <property type="protein sequence ID" value="ETW01098.1"/>
    <property type="molecule type" value="Genomic_DNA"/>
</dbReference>
<keyword evidence="4" id="KW-0472">Membrane</keyword>
<dbReference type="SUPFAM" id="SSF54373">
    <property type="entry name" value="FAD-linked reductases, C-terminal domain"/>
    <property type="match status" value="1"/>
</dbReference>
<evidence type="ECO:0000256" key="4">
    <source>
        <dbReference type="SAM" id="Phobius"/>
    </source>
</evidence>
<dbReference type="PIRSF" id="PIRSF000137">
    <property type="entry name" value="Alcohol_oxidase"/>
    <property type="match status" value="1"/>
</dbReference>
<dbReference type="PANTHER" id="PTHR47190:SF2">
    <property type="entry name" value="CELLOBIOSE DEHYDROGENASE (AFU_ORTHOLOGUE AFUA_2G17620)"/>
    <property type="match status" value="1"/>
</dbReference>
<reference evidence="7" key="1">
    <citation type="submission" date="2013-12" db="EMBL/GenBank/DDBJ databases">
        <title>The Genome Sequence of Aphanomyces invadans NJM9701.</title>
        <authorList>
            <consortium name="The Broad Institute Genomics Platform"/>
            <person name="Russ C."/>
            <person name="Tyler B."/>
            <person name="van West P."/>
            <person name="Dieguez-Uribeondo J."/>
            <person name="Young S.K."/>
            <person name="Zeng Q."/>
            <person name="Gargeya S."/>
            <person name="Fitzgerald M."/>
            <person name="Abouelleil A."/>
            <person name="Alvarado L."/>
            <person name="Chapman S.B."/>
            <person name="Gainer-Dewar J."/>
            <person name="Goldberg J."/>
            <person name="Griggs A."/>
            <person name="Gujja S."/>
            <person name="Hansen M."/>
            <person name="Howarth C."/>
            <person name="Imamovic A."/>
            <person name="Ireland A."/>
            <person name="Larimer J."/>
            <person name="McCowan C."/>
            <person name="Murphy C."/>
            <person name="Pearson M."/>
            <person name="Poon T.W."/>
            <person name="Priest M."/>
            <person name="Roberts A."/>
            <person name="Saif S."/>
            <person name="Shea T."/>
            <person name="Sykes S."/>
            <person name="Wortman J."/>
            <person name="Nusbaum C."/>
            <person name="Birren B."/>
        </authorList>
    </citation>
    <scope>NUCLEOTIDE SEQUENCE [LARGE SCALE GENOMIC DNA]</scope>
    <source>
        <strain evidence="7">NJM9701</strain>
    </source>
</reference>
<protein>
    <recommendedName>
        <fullName evidence="5 6">Glucose-methanol-choline oxidoreductase N-terminal domain-containing protein</fullName>
    </recommendedName>
</protein>
<evidence type="ECO:0000259" key="6">
    <source>
        <dbReference type="PROSITE" id="PS00624"/>
    </source>
</evidence>
<dbReference type="STRING" id="157072.A0A024U660"/>
<comment type="similarity">
    <text evidence="1 3">Belongs to the GMC oxidoreductase family.</text>
</comment>
<evidence type="ECO:0000256" key="1">
    <source>
        <dbReference type="ARBA" id="ARBA00010790"/>
    </source>
</evidence>
<feature type="domain" description="Glucose-methanol-choline oxidoreductase N-terminal" evidence="5">
    <location>
        <begin position="152"/>
        <end position="175"/>
    </location>
</feature>
<keyword evidence="3" id="KW-0285">Flavoprotein</keyword>
<organism evidence="7">
    <name type="scientific">Aphanomyces invadans</name>
    <dbReference type="NCBI Taxonomy" id="157072"/>
    <lineage>
        <taxon>Eukaryota</taxon>
        <taxon>Sar</taxon>
        <taxon>Stramenopiles</taxon>
        <taxon>Oomycota</taxon>
        <taxon>Saprolegniomycetes</taxon>
        <taxon>Saprolegniales</taxon>
        <taxon>Verrucalvaceae</taxon>
        <taxon>Aphanomyces</taxon>
    </lineage>
</organism>
<comment type="cofactor">
    <cofactor evidence="2">
        <name>FAD</name>
        <dbReference type="ChEBI" id="CHEBI:57692"/>
    </cofactor>
</comment>
<dbReference type="eggNOG" id="KOG1238">
    <property type="taxonomic scope" value="Eukaryota"/>
</dbReference>
<evidence type="ECO:0000313" key="7">
    <source>
        <dbReference type="EMBL" id="ETW01098.1"/>
    </source>
</evidence>
<dbReference type="GeneID" id="20083765"/>
<evidence type="ECO:0000256" key="3">
    <source>
        <dbReference type="RuleBase" id="RU003968"/>
    </source>
</evidence>
<evidence type="ECO:0000256" key="2">
    <source>
        <dbReference type="PIRSR" id="PIRSR000137-2"/>
    </source>
</evidence>
<dbReference type="Pfam" id="PF00732">
    <property type="entry name" value="GMC_oxred_N"/>
    <property type="match status" value="1"/>
</dbReference>
<feature type="binding site" evidence="2">
    <location>
        <position position="280"/>
    </location>
    <ligand>
        <name>FAD</name>
        <dbReference type="ChEBI" id="CHEBI:57692"/>
    </ligand>
</feature>
<feature type="transmembrane region" description="Helical" evidence="4">
    <location>
        <begin position="24"/>
        <end position="44"/>
    </location>
</feature>
<feature type="binding site" evidence="2">
    <location>
        <position position="587"/>
    </location>
    <ligand>
        <name>FAD</name>
        <dbReference type="ChEBI" id="CHEBI:57692"/>
    </ligand>
</feature>
<dbReference type="AlphaFoldDB" id="A0A024U660"/>
<keyword evidence="4" id="KW-0812">Transmembrane</keyword>
<dbReference type="GO" id="GO:0050660">
    <property type="term" value="F:flavin adenine dinucleotide binding"/>
    <property type="evidence" value="ECO:0007669"/>
    <property type="project" value="InterPro"/>
</dbReference>
<dbReference type="GO" id="GO:0016614">
    <property type="term" value="F:oxidoreductase activity, acting on CH-OH group of donors"/>
    <property type="evidence" value="ECO:0007669"/>
    <property type="project" value="InterPro"/>
</dbReference>
<dbReference type="Pfam" id="PF13450">
    <property type="entry name" value="NAD_binding_8"/>
    <property type="match status" value="1"/>
</dbReference>
<dbReference type="InterPro" id="IPR053208">
    <property type="entry name" value="GMC_Oxidoreductase_CD"/>
</dbReference>
<dbReference type="Gene3D" id="3.30.410.10">
    <property type="entry name" value="Cholesterol Oxidase, domain 2"/>
    <property type="match status" value="1"/>
</dbReference>
<dbReference type="PROSITE" id="PS00623">
    <property type="entry name" value="GMC_OXRED_1"/>
    <property type="match status" value="1"/>
</dbReference>
<feature type="domain" description="Glucose-methanol-choline oxidoreductase N-terminal" evidence="6">
    <location>
        <begin position="318"/>
        <end position="332"/>
    </location>
</feature>
<dbReference type="InterPro" id="IPR012132">
    <property type="entry name" value="GMC_OxRdtase"/>
</dbReference>
<dbReference type="SUPFAM" id="SSF51905">
    <property type="entry name" value="FAD/NAD(P)-binding domain"/>
    <property type="match status" value="1"/>
</dbReference>
<name>A0A024U660_9STRA</name>
<gene>
    <name evidence="7" type="ORF">H310_06715</name>
</gene>
<dbReference type="PROSITE" id="PS00624">
    <property type="entry name" value="GMC_OXRED_2"/>
    <property type="match status" value="1"/>
</dbReference>
<sequence>MATRYGSIAMPAVPERQSLGWKGFFLALVVSMLIFASDIVYPVVVSPHTVATATEASAEQTFDVIVVGSGPAGLVAAELLSRDPKVNVLILEAGGPSLECTGGKLAPPYANGTNLTYFDIPGEYANVAFMLPPSISNSWHMEWLESPKNHLAKLVGGSSSINAALYFRPPTSYLEEIQWPYSAADVATGFAEIEKGFGWTDCPSTDGLWYAQDVYSLMAAALKHANYSEHKINQNPDLKHLVYGHPPFTIKHGLRDSPAKTFLGSMAKRANVVLETWAIVAQVLHNDGKASGVSYNKGKALVTAKLRSHGGAILLAAGALNTPKLLLQSGIGPKRQDALVRSLALPMSESWIANEAVGAQLFDTHQVAVTFRAPKAAALETDDGDHPFGFDYLHPTQDAIAQFLDGRAGPLASSNPVFVSYESVVHPATAREYHFQITVFPHTLPRGDNSTADPMDFTLCFNLNNPTSRAALGFFPKTTSRRHRLVYGMLPNSTLYWDNDEDLDMMVAFINETMSRLAQVNTTPIFPPPTPVTMGSSWSASPHEWVRHHTLITDHFGGTCAVGADNTSCVDSSLLVRGTSNVFVGDGSLVTGGSVNPYGFVMYSGYQASVGIKKHLTMSKANGIGNHHDGRGSS</sequence>
<dbReference type="Pfam" id="PF05199">
    <property type="entry name" value="GMC_oxred_C"/>
    <property type="match status" value="1"/>
</dbReference>
<dbReference type="InterPro" id="IPR000172">
    <property type="entry name" value="GMC_OxRdtase_N"/>
</dbReference>